<gene>
    <name evidence="3" type="ORF">OUZ56_009110</name>
</gene>
<reference evidence="3 4" key="1">
    <citation type="journal article" date="2023" name="Nucleic Acids Res.">
        <title>The hologenome of Daphnia magna reveals possible DNA methylation and microbiome-mediated evolution of the host genome.</title>
        <authorList>
            <person name="Chaturvedi A."/>
            <person name="Li X."/>
            <person name="Dhandapani V."/>
            <person name="Marshall H."/>
            <person name="Kissane S."/>
            <person name="Cuenca-Cambronero M."/>
            <person name="Asole G."/>
            <person name="Calvet F."/>
            <person name="Ruiz-Romero M."/>
            <person name="Marangio P."/>
            <person name="Guigo R."/>
            <person name="Rago D."/>
            <person name="Mirbahai L."/>
            <person name="Eastwood N."/>
            <person name="Colbourne J.K."/>
            <person name="Zhou J."/>
            <person name="Mallon E."/>
            <person name="Orsini L."/>
        </authorList>
    </citation>
    <scope>NUCLEOTIDE SEQUENCE [LARGE SCALE GENOMIC DNA]</scope>
    <source>
        <strain evidence="3">LRV0_1</strain>
    </source>
</reference>
<sequence length="391" mass="45575">MERRRPWANRSQTTNWRIPDSRNCRPQTLKKPESIFTRIDLDTKFYDGQDVEGIHLLTDFDQVRELQVRLGRFSKGPKNFFPVNWPVSLSAENISDLTSGNYVVAPKPTGPRFLLYVDSSGEMFLENMTQHIFRVDEDHAVKMVSFDGRSITDTVLDGDLCKAKFDDNCSGGEDSPEKLTFVIRDAIRCKGIDLTDMNIAERIGFVKEEIMKPRLYALKNSKESNQKEAFTLDIVEYFEAYQTENYLNSGFEERFKYPMRSFIFFPRRKGYVCGTNQDIFQWIENEIHLCSFRLRIPKGVKEPKEADLLVGGPNRTEMKWETIPLTDEIRKLDGCIIDCRYEDHHWVFVKERLDRNHPNGRNALLGKIHAEEHPVSRHLLLTTLDQCRGFD</sequence>
<dbReference type="EMBL" id="JAOYFB010000037">
    <property type="protein sequence ID" value="KAK4023711.1"/>
    <property type="molecule type" value="Genomic_DNA"/>
</dbReference>
<protein>
    <recommendedName>
        <fullName evidence="2">mRNA capping enzyme adenylation domain-containing protein</fullName>
    </recommendedName>
</protein>
<dbReference type="Gene3D" id="3.30.1490.430">
    <property type="match status" value="1"/>
</dbReference>
<proteinExistence type="predicted"/>
<keyword evidence="4" id="KW-1185">Reference proteome</keyword>
<name>A0ABR0AF31_9CRUS</name>
<accession>A0ABR0AF31</accession>
<dbReference type="InterPro" id="IPR001339">
    <property type="entry name" value="mRNA_cap_enzyme_adenylation"/>
</dbReference>
<organism evidence="3 4">
    <name type="scientific">Daphnia magna</name>
    <dbReference type="NCBI Taxonomy" id="35525"/>
    <lineage>
        <taxon>Eukaryota</taxon>
        <taxon>Metazoa</taxon>
        <taxon>Ecdysozoa</taxon>
        <taxon>Arthropoda</taxon>
        <taxon>Crustacea</taxon>
        <taxon>Branchiopoda</taxon>
        <taxon>Diplostraca</taxon>
        <taxon>Cladocera</taxon>
        <taxon>Anomopoda</taxon>
        <taxon>Daphniidae</taxon>
        <taxon>Daphnia</taxon>
    </lineage>
</organism>
<comment type="caution">
    <text evidence="3">The sequence shown here is derived from an EMBL/GenBank/DDBJ whole genome shotgun (WGS) entry which is preliminary data.</text>
</comment>
<dbReference type="Gene3D" id="2.40.50.140">
    <property type="entry name" value="Nucleic acid-binding proteins"/>
    <property type="match status" value="1"/>
</dbReference>
<evidence type="ECO:0000313" key="4">
    <source>
        <dbReference type="Proteomes" id="UP001234178"/>
    </source>
</evidence>
<feature type="domain" description="mRNA capping enzyme adenylation" evidence="2">
    <location>
        <begin position="86"/>
        <end position="282"/>
    </location>
</feature>
<dbReference type="Gene3D" id="3.30.470.30">
    <property type="entry name" value="DNA ligase/mRNA capping enzyme"/>
    <property type="match status" value="1"/>
</dbReference>
<dbReference type="SUPFAM" id="SSF50249">
    <property type="entry name" value="Nucleic acid-binding proteins"/>
    <property type="match status" value="1"/>
</dbReference>
<evidence type="ECO:0000259" key="2">
    <source>
        <dbReference type="Pfam" id="PF01331"/>
    </source>
</evidence>
<comment type="catalytic activity">
    <reaction evidence="1">
        <text>a 5'-end diphospho-ribonucleoside in mRNA + GTP + H(+) = a 5'-end (5'-triphosphoguanosine)-ribonucleoside in mRNA + diphosphate</text>
        <dbReference type="Rhea" id="RHEA:67012"/>
        <dbReference type="Rhea" id="RHEA-COMP:17165"/>
        <dbReference type="Rhea" id="RHEA-COMP:17166"/>
        <dbReference type="ChEBI" id="CHEBI:15378"/>
        <dbReference type="ChEBI" id="CHEBI:33019"/>
        <dbReference type="ChEBI" id="CHEBI:37565"/>
        <dbReference type="ChEBI" id="CHEBI:167616"/>
        <dbReference type="ChEBI" id="CHEBI:167617"/>
        <dbReference type="EC" id="2.7.7.50"/>
    </reaction>
    <physiologicalReaction direction="left-to-right" evidence="1">
        <dbReference type="Rhea" id="RHEA:67013"/>
    </physiologicalReaction>
</comment>
<dbReference type="Pfam" id="PF01331">
    <property type="entry name" value="mRNA_cap_enzyme"/>
    <property type="match status" value="1"/>
</dbReference>
<dbReference type="InterPro" id="IPR012340">
    <property type="entry name" value="NA-bd_OB-fold"/>
</dbReference>
<dbReference type="PANTHER" id="PTHR10367:SF17">
    <property type="entry name" value="MRNA-CAPPING ENZYME"/>
    <property type="match status" value="1"/>
</dbReference>
<evidence type="ECO:0000313" key="3">
    <source>
        <dbReference type="EMBL" id="KAK4023711.1"/>
    </source>
</evidence>
<evidence type="ECO:0000256" key="1">
    <source>
        <dbReference type="ARBA" id="ARBA00044624"/>
    </source>
</evidence>
<dbReference type="SUPFAM" id="SSF56091">
    <property type="entry name" value="DNA ligase/mRNA capping enzyme, catalytic domain"/>
    <property type="match status" value="1"/>
</dbReference>
<dbReference type="Proteomes" id="UP001234178">
    <property type="component" value="Unassembled WGS sequence"/>
</dbReference>
<dbReference type="InterPro" id="IPR051029">
    <property type="entry name" value="mRNA_Capping_Enz/RNA_Phosphat"/>
</dbReference>
<dbReference type="PANTHER" id="PTHR10367">
    <property type="entry name" value="MRNA-CAPPING ENZYME"/>
    <property type="match status" value="1"/>
</dbReference>